<organism evidence="2 3">
    <name type="scientific">Mollisia scopiformis</name>
    <name type="common">Conifer needle endophyte fungus</name>
    <name type="synonym">Phialocephala scopiformis</name>
    <dbReference type="NCBI Taxonomy" id="149040"/>
    <lineage>
        <taxon>Eukaryota</taxon>
        <taxon>Fungi</taxon>
        <taxon>Dikarya</taxon>
        <taxon>Ascomycota</taxon>
        <taxon>Pezizomycotina</taxon>
        <taxon>Leotiomycetes</taxon>
        <taxon>Helotiales</taxon>
        <taxon>Mollisiaceae</taxon>
        <taxon>Mollisia</taxon>
    </lineage>
</organism>
<dbReference type="KEGG" id="psco:LY89DRAFT_736531"/>
<keyword evidence="1" id="KW-0732">Signal</keyword>
<dbReference type="RefSeq" id="XP_018068853.1">
    <property type="nucleotide sequence ID" value="XM_018220132.1"/>
</dbReference>
<name>A0A194X2U1_MOLSC</name>
<evidence type="ECO:0000256" key="1">
    <source>
        <dbReference type="SAM" id="SignalP"/>
    </source>
</evidence>
<dbReference type="AlphaFoldDB" id="A0A194X2U1"/>
<feature type="signal peptide" evidence="1">
    <location>
        <begin position="1"/>
        <end position="24"/>
    </location>
</feature>
<dbReference type="GeneID" id="28829858"/>
<reference evidence="2 3" key="1">
    <citation type="submission" date="2015-10" db="EMBL/GenBank/DDBJ databases">
        <title>Full genome of DAOMC 229536 Phialocephala scopiformis, a fungal endophyte of spruce producing the potent anti-insectan compound rugulosin.</title>
        <authorList>
            <consortium name="DOE Joint Genome Institute"/>
            <person name="Walker A.K."/>
            <person name="Frasz S.L."/>
            <person name="Seifert K.A."/>
            <person name="Miller J.D."/>
            <person name="Mondo S.J."/>
            <person name="Labutti K."/>
            <person name="Lipzen A."/>
            <person name="Dockter R."/>
            <person name="Kennedy M."/>
            <person name="Grigoriev I.V."/>
            <person name="Spatafora J.W."/>
        </authorList>
    </citation>
    <scope>NUCLEOTIDE SEQUENCE [LARGE SCALE GENOMIC DNA]</scope>
    <source>
        <strain evidence="2 3">CBS 120377</strain>
    </source>
</reference>
<gene>
    <name evidence="2" type="ORF">LY89DRAFT_736531</name>
</gene>
<evidence type="ECO:0000313" key="3">
    <source>
        <dbReference type="Proteomes" id="UP000070700"/>
    </source>
</evidence>
<keyword evidence="3" id="KW-1185">Reference proteome</keyword>
<evidence type="ECO:0000313" key="2">
    <source>
        <dbReference type="EMBL" id="KUJ14498.1"/>
    </source>
</evidence>
<proteinExistence type="predicted"/>
<dbReference type="InParanoid" id="A0A194X2U1"/>
<accession>A0A194X2U1</accession>
<feature type="chain" id="PRO_5008267766" evidence="1">
    <location>
        <begin position="25"/>
        <end position="104"/>
    </location>
</feature>
<dbReference type="EMBL" id="KQ947420">
    <property type="protein sequence ID" value="KUJ14498.1"/>
    <property type="molecule type" value="Genomic_DNA"/>
</dbReference>
<protein>
    <submittedName>
        <fullName evidence="2">Uncharacterized protein</fullName>
    </submittedName>
</protein>
<sequence>MKYSLTKTFAFILFIFGTFTLVASIPVDGDQSLDLYDNTTLPSTEALPGGSTEIKSIFAARVMGVFRRDCVGFINRRGYENEARTVSNTLLLTLMLFFGHSISG</sequence>
<dbReference type="Proteomes" id="UP000070700">
    <property type="component" value="Unassembled WGS sequence"/>
</dbReference>